<protein>
    <recommendedName>
        <fullName evidence="3">Caspase family p20 domain-containing protein</fullName>
    </recommendedName>
</protein>
<evidence type="ECO:0000313" key="4">
    <source>
        <dbReference type="EMBL" id="NNM74629.1"/>
    </source>
</evidence>
<feature type="region of interest" description="Disordered" evidence="1">
    <location>
        <begin position="391"/>
        <end position="479"/>
    </location>
</feature>
<feature type="region of interest" description="Disordered" evidence="1">
    <location>
        <begin position="709"/>
        <end position="741"/>
    </location>
</feature>
<dbReference type="InterPro" id="IPR029030">
    <property type="entry name" value="Caspase-like_dom_sf"/>
</dbReference>
<dbReference type="InterPro" id="IPR001309">
    <property type="entry name" value="Pept_C14_p20"/>
</dbReference>
<feature type="domain" description="Caspase family p20" evidence="3">
    <location>
        <begin position="25"/>
        <end position="154"/>
    </location>
</feature>
<organism evidence="4 5">
    <name type="scientific">Enterovirga aerilata</name>
    <dbReference type="NCBI Taxonomy" id="2730920"/>
    <lineage>
        <taxon>Bacteria</taxon>
        <taxon>Pseudomonadati</taxon>
        <taxon>Pseudomonadota</taxon>
        <taxon>Alphaproteobacteria</taxon>
        <taxon>Hyphomicrobiales</taxon>
        <taxon>Methylobacteriaceae</taxon>
        <taxon>Enterovirga</taxon>
    </lineage>
</organism>
<reference evidence="4 5" key="1">
    <citation type="submission" date="2020-04" db="EMBL/GenBank/DDBJ databases">
        <title>Enterovirga sp. isolate from soil.</title>
        <authorList>
            <person name="Chea S."/>
            <person name="Kim D.-U."/>
        </authorList>
    </citation>
    <scope>NUCLEOTIDE SEQUENCE [LARGE SCALE GENOMIC DNA]</scope>
    <source>
        <strain evidence="4 5">DB1703</strain>
    </source>
</reference>
<feature type="region of interest" description="Disordered" evidence="1">
    <location>
        <begin position="312"/>
        <end position="344"/>
    </location>
</feature>
<dbReference type="PROSITE" id="PS50208">
    <property type="entry name" value="CASPASE_P20"/>
    <property type="match status" value="1"/>
</dbReference>
<dbReference type="Gene3D" id="3.40.50.1460">
    <property type="match status" value="1"/>
</dbReference>
<feature type="region of interest" description="Disordered" evidence="1">
    <location>
        <begin position="596"/>
        <end position="635"/>
    </location>
</feature>
<evidence type="ECO:0000259" key="3">
    <source>
        <dbReference type="PROSITE" id="PS50208"/>
    </source>
</evidence>
<sequence>MRALLTLIVGVILVLAAEPAWAASDRRIALVVGNSAYRKFPSLPNPRNDAEDVSAVLKRVGFTVLGGTDMTREQMRDSLRQFARAAQDAEAALVFYAGHGLQYRGRNYLVPVDAKLEDEFDLEYETVRVDDVVEELNRADGPRILVLDACRNLPLSTRSRDPFSSTGLAKLSGRGLIVAYATQANQVAYDGTGRNSIFTGAFIKALPEPGLDVAQVFQRVSMNVDRVTGGRQTPELSLSYPGQFYFNKGETEREAWPRARASNDPQVLRDFIAKYPNSFLVDDARDLIQRLEARAPARADGPVIAQAERSVTAQAERGGAPQPERAPTLQLARRPEDLASARAREEAERLAWQRLQEEQERRAEARRQAERERLLAEEQERQRLAQEEERRRQEARRAEQERQAEEARQRKLAEERAAAEARERQRLEREARLEEERRRQEARRAEQERQAEEARQRKLAEERAAAEARERQRLEREARLEEERRQAEARRLEQERLAEEARQRKLSEERAAVEARERQRLEREARLEEERRQVEARRLEQERQAEEARQRKLAEERAAAEARERQRLEREARVEEERRQAEARRLEQERLAEEARQRRVAEERAAAEARERQRLAEEAARREDEQRRVEAARAEQERLRLAAAEQERIRLAAAEQAERERLAWQQLEEQQRRRAAAAQAEASAPVAAAPAVQTAVAAPADGSVQTTLDALKAPRAAPSAALVPSAETGAPPGGQNPAQLRLALNDPTQPLAASPAQPSAFPKAVLDQDRLVRETKAELERIGCYDDEPDGTWDRDARDALRRFGRQVKLSPIPTDPSPELLEDLKGRPANLCPLECGAGERVQGDRCVAIARPETKPVRRREPKPRAVAQERRTPAPEPRAVRPRLAPAQAPVSTASAPKPAAPRAIMGVGF</sequence>
<dbReference type="GO" id="GO:0004197">
    <property type="term" value="F:cysteine-type endopeptidase activity"/>
    <property type="evidence" value="ECO:0007669"/>
    <property type="project" value="InterPro"/>
</dbReference>
<feature type="region of interest" description="Disordered" evidence="1">
    <location>
        <begin position="853"/>
        <end position="913"/>
    </location>
</feature>
<dbReference type="SUPFAM" id="SSF52129">
    <property type="entry name" value="Caspase-like"/>
    <property type="match status" value="1"/>
</dbReference>
<keyword evidence="2" id="KW-0732">Signal</keyword>
<feature type="region of interest" description="Disordered" evidence="1">
    <location>
        <begin position="668"/>
        <end position="692"/>
    </location>
</feature>
<evidence type="ECO:0000256" key="1">
    <source>
        <dbReference type="SAM" id="MobiDB-lite"/>
    </source>
</evidence>
<evidence type="ECO:0000256" key="2">
    <source>
        <dbReference type="SAM" id="SignalP"/>
    </source>
</evidence>
<feature type="compositionally biased region" description="Basic and acidic residues" evidence="1">
    <location>
        <begin position="333"/>
        <end position="344"/>
    </location>
</feature>
<name>A0A849IDV7_9HYPH</name>
<dbReference type="InterPro" id="IPR052039">
    <property type="entry name" value="Caspase-related_regulators"/>
</dbReference>
<feature type="signal peptide" evidence="2">
    <location>
        <begin position="1"/>
        <end position="22"/>
    </location>
</feature>
<comment type="caution">
    <text evidence="4">The sequence shown here is derived from an EMBL/GenBank/DDBJ whole genome shotgun (WGS) entry which is preliminary data.</text>
</comment>
<dbReference type="AlphaFoldDB" id="A0A849IDV7"/>
<gene>
    <name evidence="4" type="ORF">HJG44_19910</name>
</gene>
<dbReference type="InterPro" id="IPR011600">
    <property type="entry name" value="Pept_C14_caspase"/>
</dbReference>
<dbReference type="EMBL" id="JABEPP010000006">
    <property type="protein sequence ID" value="NNM74629.1"/>
    <property type="molecule type" value="Genomic_DNA"/>
</dbReference>
<feature type="chain" id="PRO_5032874322" description="Caspase family p20 domain-containing protein" evidence="2">
    <location>
        <begin position="23"/>
        <end position="913"/>
    </location>
</feature>
<feature type="compositionally biased region" description="Low complexity" evidence="1">
    <location>
        <begin position="676"/>
        <end position="692"/>
    </location>
</feature>
<dbReference type="GO" id="GO:0006508">
    <property type="term" value="P:proteolysis"/>
    <property type="evidence" value="ECO:0007669"/>
    <property type="project" value="InterPro"/>
</dbReference>
<dbReference type="RefSeq" id="WP_171220093.1">
    <property type="nucleotide sequence ID" value="NZ_JABEPP010000006.1"/>
</dbReference>
<accession>A0A849IDV7</accession>
<feature type="region of interest" description="Disordered" evidence="1">
    <location>
        <begin position="491"/>
        <end position="574"/>
    </location>
</feature>
<dbReference type="Pfam" id="PF00656">
    <property type="entry name" value="Peptidase_C14"/>
    <property type="match status" value="1"/>
</dbReference>
<keyword evidence="5" id="KW-1185">Reference proteome</keyword>
<feature type="compositionally biased region" description="Low complexity" evidence="1">
    <location>
        <begin position="710"/>
        <end position="726"/>
    </location>
</feature>
<evidence type="ECO:0000313" key="5">
    <source>
        <dbReference type="Proteomes" id="UP000564885"/>
    </source>
</evidence>
<dbReference type="PANTHER" id="PTHR22576">
    <property type="entry name" value="MUCOSA ASSOCIATED LYMPHOID TISSUE LYMPHOMA TRANSLOCATION PROTEIN 1/PARACASPASE"/>
    <property type="match status" value="1"/>
</dbReference>
<proteinExistence type="predicted"/>
<dbReference type="Proteomes" id="UP000564885">
    <property type="component" value="Unassembled WGS sequence"/>
</dbReference>
<dbReference type="PANTHER" id="PTHR22576:SF37">
    <property type="entry name" value="MUCOSA-ASSOCIATED LYMPHOID TISSUE LYMPHOMA TRANSLOCATION PROTEIN 1"/>
    <property type="match status" value="1"/>
</dbReference>